<accession>A0A2B7Z2Z7</accession>
<dbReference type="AlphaFoldDB" id="A0A2B7Z2Z7"/>
<comment type="caution">
    <text evidence="2">The sequence shown here is derived from an EMBL/GenBank/DDBJ whole genome shotgun (WGS) entry which is preliminary data.</text>
</comment>
<sequence length="147" mass="17347">MAGNPPEQQTPSETSPTRRPRPGVPDIITQRVQVSWRLNNEYTIDHKCKYCPTKEDLDRWVKHFGYSPYWANRMIRAVREDPHPASVADTHWNEVRDEMVENGHDRESYTWFVLLFHPQKKLGSEHAEKDRNSKEEEEEEEESSLAT</sequence>
<feature type="region of interest" description="Disordered" evidence="1">
    <location>
        <begin position="122"/>
        <end position="147"/>
    </location>
</feature>
<evidence type="ECO:0000256" key="1">
    <source>
        <dbReference type="SAM" id="MobiDB-lite"/>
    </source>
</evidence>
<organism evidence="2 3">
    <name type="scientific">Polytolypa hystricis (strain UAMH7299)</name>
    <dbReference type="NCBI Taxonomy" id="1447883"/>
    <lineage>
        <taxon>Eukaryota</taxon>
        <taxon>Fungi</taxon>
        <taxon>Dikarya</taxon>
        <taxon>Ascomycota</taxon>
        <taxon>Pezizomycotina</taxon>
        <taxon>Eurotiomycetes</taxon>
        <taxon>Eurotiomycetidae</taxon>
        <taxon>Onygenales</taxon>
        <taxon>Onygenales incertae sedis</taxon>
        <taxon>Polytolypa</taxon>
    </lineage>
</organism>
<proteinExistence type="predicted"/>
<gene>
    <name evidence="2" type="ORF">AJ80_00616</name>
</gene>
<feature type="compositionally biased region" description="Acidic residues" evidence="1">
    <location>
        <begin position="135"/>
        <end position="147"/>
    </location>
</feature>
<keyword evidence="3" id="KW-1185">Reference proteome</keyword>
<dbReference type="EMBL" id="PDNA01000005">
    <property type="protein sequence ID" value="PGH27603.1"/>
    <property type="molecule type" value="Genomic_DNA"/>
</dbReference>
<evidence type="ECO:0000313" key="3">
    <source>
        <dbReference type="Proteomes" id="UP000224634"/>
    </source>
</evidence>
<evidence type="ECO:0000313" key="2">
    <source>
        <dbReference type="EMBL" id="PGH27603.1"/>
    </source>
</evidence>
<reference evidence="2 3" key="1">
    <citation type="submission" date="2017-10" db="EMBL/GenBank/DDBJ databases">
        <title>Comparative genomics in systemic dimorphic fungi from Ajellomycetaceae.</title>
        <authorList>
            <person name="Munoz J.F."/>
            <person name="Mcewen J.G."/>
            <person name="Clay O.K."/>
            <person name="Cuomo C.A."/>
        </authorList>
    </citation>
    <scope>NUCLEOTIDE SEQUENCE [LARGE SCALE GENOMIC DNA]</scope>
    <source>
        <strain evidence="2 3">UAMH7299</strain>
    </source>
</reference>
<name>A0A2B7Z2Z7_POLH7</name>
<protein>
    <submittedName>
        <fullName evidence="2">Uncharacterized protein</fullName>
    </submittedName>
</protein>
<feature type="compositionally biased region" description="Basic and acidic residues" evidence="1">
    <location>
        <begin position="122"/>
        <end position="134"/>
    </location>
</feature>
<dbReference type="Proteomes" id="UP000224634">
    <property type="component" value="Unassembled WGS sequence"/>
</dbReference>
<feature type="region of interest" description="Disordered" evidence="1">
    <location>
        <begin position="1"/>
        <end position="25"/>
    </location>
</feature>